<keyword evidence="2" id="KW-1185">Reference proteome</keyword>
<accession>A0A1N7RZE1</accession>
<evidence type="ECO:0000313" key="1">
    <source>
        <dbReference type="EMBL" id="SIT40095.1"/>
    </source>
</evidence>
<name>A0A1N7RZE1_9BURK</name>
<reference evidence="1" key="1">
    <citation type="submission" date="2016-12" db="EMBL/GenBank/DDBJ databases">
        <authorList>
            <person name="Moulin L."/>
        </authorList>
    </citation>
    <scope>NUCLEOTIDE SEQUENCE [LARGE SCALE GENOMIC DNA]</scope>
    <source>
        <strain evidence="1">STM 7183</strain>
    </source>
</reference>
<comment type="caution">
    <text evidence="1">The sequence shown here is derived from an EMBL/GenBank/DDBJ whole genome shotgun (WGS) entry which is preliminary data.</text>
</comment>
<gene>
    <name evidence="1" type="ORF">BN2476_230385</name>
</gene>
<dbReference type="AlphaFoldDB" id="A0A1N7RZE1"/>
<dbReference type="OrthoDB" id="9922190at2"/>
<dbReference type="Proteomes" id="UP000195569">
    <property type="component" value="Unassembled WGS sequence"/>
</dbReference>
<protein>
    <recommendedName>
        <fullName evidence="3">GIY-YIG domain-containing protein</fullName>
    </recommendedName>
</protein>
<evidence type="ECO:0008006" key="3">
    <source>
        <dbReference type="Google" id="ProtNLM"/>
    </source>
</evidence>
<organism evidence="1 2">
    <name type="scientific">Paraburkholderia piptadeniae</name>
    <dbReference type="NCBI Taxonomy" id="1701573"/>
    <lineage>
        <taxon>Bacteria</taxon>
        <taxon>Pseudomonadati</taxon>
        <taxon>Pseudomonadota</taxon>
        <taxon>Betaproteobacteria</taxon>
        <taxon>Burkholderiales</taxon>
        <taxon>Burkholderiaceae</taxon>
        <taxon>Paraburkholderia</taxon>
    </lineage>
</organism>
<proteinExistence type="predicted"/>
<sequence>MKVDLSEFDVMRFPDRGSIVYVLLYVPGSENEAVPFYVGESSKHVGRIGDYVTANFSASTDFKVGEAVRYLQSKGLPVLMKYKESGDRKAEERIVLDRLRSTYRLLNDLKGYDYRQAEKEQERLKIHAFIDELIYAETVRSAVSSEPLSAR</sequence>
<evidence type="ECO:0000313" key="2">
    <source>
        <dbReference type="Proteomes" id="UP000195569"/>
    </source>
</evidence>
<dbReference type="EMBL" id="CYGY02000023">
    <property type="protein sequence ID" value="SIT40095.1"/>
    <property type="molecule type" value="Genomic_DNA"/>
</dbReference>
<dbReference type="RefSeq" id="WP_087734300.1">
    <property type="nucleotide sequence ID" value="NZ_CYGY02000023.1"/>
</dbReference>